<evidence type="ECO:0000313" key="6">
    <source>
        <dbReference type="Proteomes" id="UP000694393"/>
    </source>
</evidence>
<feature type="domain" description="Jacalin-type lectin" evidence="4">
    <location>
        <begin position="27"/>
        <end position="164"/>
    </location>
</feature>
<organism evidence="5 6">
    <name type="scientific">Pelusios castaneus</name>
    <name type="common">West African mud turtle</name>
    <dbReference type="NCBI Taxonomy" id="367368"/>
    <lineage>
        <taxon>Eukaryota</taxon>
        <taxon>Metazoa</taxon>
        <taxon>Chordata</taxon>
        <taxon>Craniata</taxon>
        <taxon>Vertebrata</taxon>
        <taxon>Euteleostomi</taxon>
        <taxon>Archelosauria</taxon>
        <taxon>Testudinata</taxon>
        <taxon>Testudines</taxon>
        <taxon>Pleurodira</taxon>
        <taxon>Pelomedusidae</taxon>
        <taxon>Pelusios</taxon>
    </lineage>
</organism>
<dbReference type="PANTHER" id="PTHR33589:SF5">
    <property type="entry name" value="JACALIN-TYPE LECTIN DOMAIN-CONTAINING PROTEIN"/>
    <property type="match status" value="1"/>
</dbReference>
<dbReference type="InterPro" id="IPR001229">
    <property type="entry name" value="Jacalin-like_lectin_dom"/>
</dbReference>
<dbReference type="Ensembl" id="ENSPCET00000015177.1">
    <property type="protein sequence ID" value="ENSPCEP00000014648.1"/>
    <property type="gene ID" value="ENSPCEG00000011604.1"/>
</dbReference>
<reference evidence="5" key="2">
    <citation type="submission" date="2025-09" db="UniProtKB">
        <authorList>
            <consortium name="Ensembl"/>
        </authorList>
    </citation>
    <scope>IDENTIFICATION</scope>
</reference>
<evidence type="ECO:0000256" key="1">
    <source>
        <dbReference type="ARBA" id="ARBA00022729"/>
    </source>
</evidence>
<proteinExistence type="predicted"/>
<protein>
    <recommendedName>
        <fullName evidence="4">Jacalin-type lectin domain-containing protein</fullName>
    </recommendedName>
</protein>
<dbReference type="Proteomes" id="UP000694393">
    <property type="component" value="Unplaced"/>
</dbReference>
<dbReference type="PROSITE" id="PS51752">
    <property type="entry name" value="JACALIN_LECTIN"/>
    <property type="match status" value="1"/>
</dbReference>
<feature type="signal peptide" evidence="3">
    <location>
        <begin position="1"/>
        <end position="25"/>
    </location>
</feature>
<dbReference type="InterPro" id="IPR036404">
    <property type="entry name" value="Jacalin-like_lectin_dom_sf"/>
</dbReference>
<reference evidence="5" key="1">
    <citation type="submission" date="2025-08" db="UniProtKB">
        <authorList>
            <consortium name="Ensembl"/>
        </authorList>
    </citation>
    <scope>IDENTIFICATION</scope>
</reference>
<sequence length="174" mass="19209">FPHTALLVCTTFMLSLSHSLGPAQARFSYSGEYGSAVGTSFSYSGDHLLGPITAFRIWEYSNSFIKAVQFQYAGKWSKTYGYEQGTYHEVTLFPGEDITQVSGKHHTYVYQLIFITSHGRIFFFGQPAGESFNAVPLEHGNSLAFISGHHNGVGITGIAMHWDMSSWHCTSGGH</sequence>
<feature type="chain" id="PRO_5034498098" description="Jacalin-type lectin domain-containing protein" evidence="3">
    <location>
        <begin position="26"/>
        <end position="174"/>
    </location>
</feature>
<dbReference type="SUPFAM" id="SSF51101">
    <property type="entry name" value="Mannose-binding lectins"/>
    <property type="match status" value="1"/>
</dbReference>
<keyword evidence="2" id="KW-0430">Lectin</keyword>
<dbReference type="InterPro" id="IPR052321">
    <property type="entry name" value="PolyBind_ProtTraffic"/>
</dbReference>
<dbReference type="PANTHER" id="PTHR33589">
    <property type="entry name" value="OS11G0524900 PROTEIN"/>
    <property type="match status" value="1"/>
</dbReference>
<dbReference type="SMART" id="SM00915">
    <property type="entry name" value="Jacalin"/>
    <property type="match status" value="1"/>
</dbReference>
<name>A0A8C8VKN2_9SAUR</name>
<evidence type="ECO:0000313" key="5">
    <source>
        <dbReference type="Ensembl" id="ENSPCEP00000014648.1"/>
    </source>
</evidence>
<dbReference type="AlphaFoldDB" id="A0A8C8VKN2"/>
<accession>A0A8C8VKN2</accession>
<dbReference type="Gene3D" id="2.100.10.30">
    <property type="entry name" value="Jacalin-like lectin domain"/>
    <property type="match status" value="1"/>
</dbReference>
<dbReference type="Pfam" id="PF01419">
    <property type="entry name" value="Jacalin"/>
    <property type="match status" value="1"/>
</dbReference>
<keyword evidence="6" id="KW-1185">Reference proteome</keyword>
<evidence type="ECO:0000259" key="4">
    <source>
        <dbReference type="PROSITE" id="PS51752"/>
    </source>
</evidence>
<evidence type="ECO:0000256" key="2">
    <source>
        <dbReference type="ARBA" id="ARBA00022734"/>
    </source>
</evidence>
<keyword evidence="1 3" id="KW-0732">Signal</keyword>
<evidence type="ECO:0000256" key="3">
    <source>
        <dbReference type="SAM" id="SignalP"/>
    </source>
</evidence>
<dbReference type="GO" id="GO:0030246">
    <property type="term" value="F:carbohydrate binding"/>
    <property type="evidence" value="ECO:0007669"/>
    <property type="project" value="UniProtKB-KW"/>
</dbReference>